<evidence type="ECO:0000313" key="1">
    <source>
        <dbReference type="EMBL" id="RGE40938.1"/>
    </source>
</evidence>
<protein>
    <submittedName>
        <fullName evidence="1">Uncharacterized protein</fullName>
    </submittedName>
</protein>
<reference evidence="1 2" key="1">
    <citation type="submission" date="2018-08" db="EMBL/GenBank/DDBJ databases">
        <title>Comamonas testosteroni strain SWCO2.</title>
        <authorList>
            <person name="Jiang N."/>
            <person name="Zhang X.Z."/>
        </authorList>
    </citation>
    <scope>NUCLEOTIDE SEQUENCE [LARGE SCALE GENOMIC DNA]</scope>
    <source>
        <strain evidence="1 2">SWCO2</strain>
    </source>
</reference>
<dbReference type="EMBL" id="QURR01000032">
    <property type="protein sequence ID" value="RGE40938.1"/>
    <property type="molecule type" value="Genomic_DNA"/>
</dbReference>
<dbReference type="Proteomes" id="UP000261948">
    <property type="component" value="Unassembled WGS sequence"/>
</dbReference>
<sequence>MATPEKLPAMTVTIDSLRANAEKIQAARYDYRSSQLEKLITKFGSAKKLAAAIGMSRCYVTSLRSRDIGESAARTIEQTLGLKGHFALNDITAEHVQHMTKPYRKALQGLEGRILEQEFYRLRIQDMAEEYPTAMQFGNAIGFTNGHYISLMLGRFRPVSEFTRTVIELMPGHTNWFSPEAAYTSPARLKQSKQGTLKVSRAGGSR</sequence>
<comment type="caution">
    <text evidence="1">The sequence shown here is derived from an EMBL/GenBank/DDBJ whole genome shotgun (WGS) entry which is preliminary data.</text>
</comment>
<dbReference type="AlphaFoldDB" id="A0A373F9W0"/>
<organism evidence="1 2">
    <name type="scientific">Comamonas testosteroni</name>
    <name type="common">Pseudomonas testosteroni</name>
    <dbReference type="NCBI Taxonomy" id="285"/>
    <lineage>
        <taxon>Bacteria</taxon>
        <taxon>Pseudomonadati</taxon>
        <taxon>Pseudomonadota</taxon>
        <taxon>Betaproteobacteria</taxon>
        <taxon>Burkholderiales</taxon>
        <taxon>Comamonadaceae</taxon>
        <taxon>Comamonas</taxon>
    </lineage>
</organism>
<evidence type="ECO:0000313" key="2">
    <source>
        <dbReference type="Proteomes" id="UP000261948"/>
    </source>
</evidence>
<accession>A0A373F9W0</accession>
<gene>
    <name evidence="1" type="ORF">DZC30_19510</name>
</gene>
<proteinExistence type="predicted"/>
<name>A0A373F9W0_COMTE</name>
<keyword evidence="2" id="KW-1185">Reference proteome</keyword>